<dbReference type="GO" id="GO:0051607">
    <property type="term" value="P:defense response to virus"/>
    <property type="evidence" value="ECO:0007669"/>
    <property type="project" value="UniProtKB-KW"/>
</dbReference>
<dbReference type="HOGENOM" id="CLU_053305_2_2_2"/>
<evidence type="ECO:0000313" key="4">
    <source>
        <dbReference type="EMBL" id="AKB15637.1"/>
    </source>
</evidence>
<feature type="compositionally biased region" description="Basic and acidic residues" evidence="2">
    <location>
        <begin position="16"/>
        <end position="29"/>
    </location>
</feature>
<gene>
    <name evidence="4" type="ORF">MSTHC_1319</name>
</gene>
<reference evidence="4 5" key="1">
    <citation type="submission" date="2014-07" db="EMBL/GenBank/DDBJ databases">
        <title>Methanogenic archaea and the global carbon cycle.</title>
        <authorList>
            <person name="Henriksen J.R."/>
            <person name="Luke J."/>
            <person name="Reinhart S."/>
            <person name="Benedict M.N."/>
            <person name="Youngblut N.D."/>
            <person name="Metcalf M.E."/>
            <person name="Whitaker R.J."/>
            <person name="Metcalf W.W."/>
        </authorList>
    </citation>
    <scope>NUCLEOTIDE SEQUENCE [LARGE SCALE GENOMIC DNA]</scope>
    <source>
        <strain evidence="4 5">CHTI-55</strain>
    </source>
</reference>
<sequence>MKSKSKSTHPNSNGKKRTENNSRKNRRNNEYFEYIMPSDTRKLIEGNIGSIDNYALKLNKASPFDYKEEKFKLFEKDKKDVLINIEPNFSGINFSALSDRYRDSLKKLGLEVKSGIYKIDWKLAIGLGNESVYETSIKLHHIYGIPYIPGSSIKGAIRSHIILEKFGKDKNGNLDLKKAEARALEDQEFCDIFGCPKESLYEESRQGKVIFFDALPLSKPKIEPEIMNPHFSEYYSDSSNTVPPADYHDPKPIFFLVVKDTKFEFTVGSKNTNLLSVAYDWMNKTLKEHGIGAKTSVGYGYFEENIDLESTIKNV</sequence>
<dbReference type="PANTHER" id="PTHR39965:SF1">
    <property type="entry name" value="CRISPR SYSTEM CMR SUBUNIT CMR6"/>
    <property type="match status" value="1"/>
</dbReference>
<dbReference type="EMBL" id="CP009502">
    <property type="protein sequence ID" value="AKB15637.1"/>
    <property type="molecule type" value="Genomic_DNA"/>
</dbReference>
<proteinExistence type="predicted"/>
<keyword evidence="1" id="KW-0051">Antiviral defense</keyword>
<dbReference type="Pfam" id="PF03787">
    <property type="entry name" value="RAMPs"/>
    <property type="match status" value="1"/>
</dbReference>
<evidence type="ECO:0000256" key="2">
    <source>
        <dbReference type="SAM" id="MobiDB-lite"/>
    </source>
</evidence>
<dbReference type="PATRIC" id="fig|1434121.4.peg.1621"/>
<dbReference type="AlphaFoldDB" id="A0A0E3KRB4"/>
<dbReference type="RefSeq" id="WP_052721876.1">
    <property type="nucleotide sequence ID" value="NZ_CP009502.1"/>
</dbReference>
<protein>
    <submittedName>
        <fullName evidence="4">CRISPR-associated RAMP Cmr6</fullName>
    </submittedName>
</protein>
<accession>A0A0E3KRB4</accession>
<dbReference type="InterPro" id="IPR005537">
    <property type="entry name" value="RAMP_III_fam"/>
</dbReference>
<feature type="domain" description="CRISPR type III-associated protein" evidence="3">
    <location>
        <begin position="123"/>
        <end position="303"/>
    </location>
</feature>
<evidence type="ECO:0000259" key="3">
    <source>
        <dbReference type="Pfam" id="PF03787"/>
    </source>
</evidence>
<evidence type="ECO:0000313" key="5">
    <source>
        <dbReference type="Proteomes" id="UP000056925"/>
    </source>
</evidence>
<name>A0A0E3KRB4_METTE</name>
<dbReference type="NCBIfam" id="TIGR01898">
    <property type="entry name" value="cas_TM1791_cmr6"/>
    <property type="match status" value="1"/>
</dbReference>
<evidence type="ECO:0000256" key="1">
    <source>
        <dbReference type="ARBA" id="ARBA00023118"/>
    </source>
</evidence>
<dbReference type="GeneID" id="53688275"/>
<dbReference type="KEGG" id="mthe:MSTHC_1319"/>
<feature type="region of interest" description="Disordered" evidence="2">
    <location>
        <begin position="1"/>
        <end position="29"/>
    </location>
</feature>
<dbReference type="Proteomes" id="UP000056925">
    <property type="component" value="Chromosome"/>
</dbReference>
<dbReference type="PANTHER" id="PTHR39965">
    <property type="entry name" value="CRISPR SYSTEM CMR SUBUNIT CMR6"/>
    <property type="match status" value="1"/>
</dbReference>
<organism evidence="4 5">
    <name type="scientific">Methanosarcina thermophila CHTI-55</name>
    <dbReference type="NCBI Taxonomy" id="1434121"/>
    <lineage>
        <taxon>Archaea</taxon>
        <taxon>Methanobacteriati</taxon>
        <taxon>Methanobacteriota</taxon>
        <taxon>Stenosarchaea group</taxon>
        <taxon>Methanomicrobia</taxon>
        <taxon>Methanosarcinales</taxon>
        <taxon>Methanosarcinaceae</taxon>
        <taxon>Methanosarcina</taxon>
    </lineage>
</organism>
<dbReference type="InterPro" id="IPR010172">
    <property type="entry name" value="CRISPR-assoc_prot_TM1791"/>
</dbReference>